<evidence type="ECO:0000256" key="2">
    <source>
        <dbReference type="ARBA" id="ARBA00022490"/>
    </source>
</evidence>
<evidence type="ECO:0000256" key="6">
    <source>
        <dbReference type="SAM" id="Coils"/>
    </source>
</evidence>
<feature type="coiled-coil region" evidence="6">
    <location>
        <begin position="305"/>
        <end position="418"/>
    </location>
</feature>
<dbReference type="Gene3D" id="2.20.70.10">
    <property type="match status" value="2"/>
</dbReference>
<feature type="compositionally biased region" description="Acidic residues" evidence="7">
    <location>
        <begin position="869"/>
        <end position="884"/>
    </location>
</feature>
<evidence type="ECO:0000259" key="8">
    <source>
        <dbReference type="PROSITE" id="PS50004"/>
    </source>
</evidence>
<feature type="compositionally biased region" description="Polar residues" evidence="7">
    <location>
        <begin position="602"/>
        <end position="613"/>
    </location>
</feature>
<dbReference type="InterPro" id="IPR057747">
    <property type="entry name" value="WWC1_hairpin"/>
</dbReference>
<reference evidence="11" key="1">
    <citation type="submission" date="2025-08" db="UniProtKB">
        <authorList>
            <consortium name="RefSeq"/>
        </authorList>
    </citation>
    <scope>IDENTIFICATION</scope>
</reference>
<evidence type="ECO:0000256" key="7">
    <source>
        <dbReference type="SAM" id="MobiDB-lite"/>
    </source>
</evidence>
<keyword evidence="4 6" id="KW-0175">Coiled coil</keyword>
<feature type="compositionally biased region" description="Low complexity" evidence="7">
    <location>
        <begin position="536"/>
        <end position="552"/>
    </location>
</feature>
<feature type="domain" description="WW" evidence="9">
    <location>
        <begin position="10"/>
        <end position="43"/>
    </location>
</feature>
<evidence type="ECO:0000256" key="4">
    <source>
        <dbReference type="ARBA" id="ARBA00023054"/>
    </source>
</evidence>
<dbReference type="Pfam" id="PF25802">
    <property type="entry name" value="WWC1"/>
    <property type="match status" value="1"/>
</dbReference>
<evidence type="ECO:0000259" key="9">
    <source>
        <dbReference type="PROSITE" id="PS50020"/>
    </source>
</evidence>
<feature type="region of interest" description="Disordered" evidence="7">
    <location>
        <begin position="869"/>
        <end position="921"/>
    </location>
</feature>
<keyword evidence="2" id="KW-0963">Cytoplasm</keyword>
<dbReference type="InterPro" id="IPR051105">
    <property type="entry name" value="WWC/KIBRA_Hippo_Reg"/>
</dbReference>
<dbReference type="CDD" id="cd08680">
    <property type="entry name" value="C2_Kibra"/>
    <property type="match status" value="1"/>
</dbReference>
<dbReference type="PROSITE" id="PS50020">
    <property type="entry name" value="WW_DOMAIN_2"/>
    <property type="match status" value="2"/>
</dbReference>
<feature type="domain" description="C2" evidence="8">
    <location>
        <begin position="694"/>
        <end position="817"/>
    </location>
</feature>
<dbReference type="GeneID" id="107123666"/>
<dbReference type="InterPro" id="IPR001202">
    <property type="entry name" value="WW_dom"/>
</dbReference>
<feature type="region of interest" description="Disordered" evidence="7">
    <location>
        <begin position="602"/>
        <end position="634"/>
    </location>
</feature>
<evidence type="ECO:0000313" key="11">
    <source>
        <dbReference type="RefSeq" id="XP_015282451.1"/>
    </source>
</evidence>
<dbReference type="InterPro" id="IPR000008">
    <property type="entry name" value="C2_dom"/>
</dbReference>
<keyword evidence="5" id="KW-0804">Transcription</keyword>
<dbReference type="RefSeq" id="XP_015282451.1">
    <property type="nucleotide sequence ID" value="XM_015426965.1"/>
</dbReference>
<organism evidence="10 11">
    <name type="scientific">Gekko japonicus</name>
    <name type="common">Schlegel's Japanese gecko</name>
    <dbReference type="NCBI Taxonomy" id="146911"/>
    <lineage>
        <taxon>Eukaryota</taxon>
        <taxon>Metazoa</taxon>
        <taxon>Chordata</taxon>
        <taxon>Craniata</taxon>
        <taxon>Vertebrata</taxon>
        <taxon>Euteleostomi</taxon>
        <taxon>Lepidosauria</taxon>
        <taxon>Squamata</taxon>
        <taxon>Bifurcata</taxon>
        <taxon>Gekkota</taxon>
        <taxon>Gekkonidae</taxon>
        <taxon>Gekkoninae</taxon>
        <taxon>Gekko</taxon>
    </lineage>
</organism>
<dbReference type="PROSITE" id="PS01159">
    <property type="entry name" value="WW_DOMAIN_1"/>
    <property type="match status" value="1"/>
</dbReference>
<dbReference type="InterPro" id="IPR037771">
    <property type="entry name" value="C2_WWC"/>
</dbReference>
<dbReference type="SUPFAM" id="SSF49562">
    <property type="entry name" value="C2 domain (Calcium/lipid-binding domain, CaLB)"/>
    <property type="match status" value="1"/>
</dbReference>
<dbReference type="InterPro" id="IPR035892">
    <property type="entry name" value="C2_domain_sf"/>
</dbReference>
<name>A0ABM1L914_GEKJA</name>
<proteinExistence type="predicted"/>
<feature type="coiled-coil region" evidence="6">
    <location>
        <begin position="1053"/>
        <end position="1122"/>
    </location>
</feature>
<dbReference type="CDD" id="cd00201">
    <property type="entry name" value="WW"/>
    <property type="match status" value="2"/>
</dbReference>
<feature type="domain" description="WW" evidence="9">
    <location>
        <begin position="57"/>
        <end position="90"/>
    </location>
</feature>
<keyword evidence="10" id="KW-1185">Reference proteome</keyword>
<sequence>MPRKAGNGQLPLPEGWEEARDYDGKVFYIDHNTKQTSWIDPRDRLTKPLSFADCVGDELPWGWEAAYDPQIGVYYIDHINQTTQIEDPRKQWRQEQEKMLKDYLTVAQDALSTQKELYHVKEQRLALALDEYVRLNDAYKEKSSSHTSLFSSSSSSTKYDPDILKAEISTTRLRVKKLKRELSQMKQELLYKEQGFETLQQIDQKMSGGQSGYELSEAKAIVNELKSIRKAINSGEKEKQDLMQSLAKLRGRFLFDQTIGRSEPDLSCSPAHSQLSLSRQTLDAGSQTDVSGDVGVRNRSNLAEKVRLSLQYEEAKRSMANLKIELSKLESEAWPGALDIEKEKLMLINEKEELLKELQFVTPCKRTQDELEHLETERKRLEEELSVKSTPSDALTERLKLEERRKTLVKKLEETTKLTTYLHLQLKSLSASTLSVSSGSSLGSLASSRGSLNTSSRGSLNSLSSTDLYYNQGDQTTDLDYQYKLDFMLQEKCGYIPSGPITTIHENEVVNSHGRIGYSDSSGSSAAGYIPKLTEPPKSVTSLSSRSSLSSLSPPGSPLVLEAAFSVPPQDSPLHHLTADFEDCDLPSDFAGISLCENQMLSDSETRTSSQSLADDKDLSENVRQITSPSRSADVDLPRRTVSHLLEEKAGGCVSAAVSDESVAGDSGVYEASVKQPNDSEEAAYGEDDATILETAQVQIGLRYDTNSSSFVIIVVQLQNLHVLSVSPGSKVYFRVAVLPSSADISCLFRTKVHPAAETLLFSEMFRVAISQASLHQKTLRVDICSVSKTCREECLAGTQISLADLSFSKETSTLWYNLLACKQVPGKKDKGPKEDPVFVPVTQLPGSLDLDAVSALLERTSAELEAVEQELAEEEEEEEEEKEVQESQSAEQEWLGVLAETSSKSVTEEEDHVEGVEGGAYAEDDSFCSQLVEANEVKEEEDGGPADVCCNVLATVSPTLVDKETNTEGESVVVRPKDRASLKSQQQHPFVRNSMIVRSQTFSPGERNQYICRLNRSDRLSLRVKRPACQPNMRRATQEHPVRTSLDLELDLQASRTRQSRLNDELQTLRELKLKLEDMKARGETELPPCVLEDERFQKLLKQAEKQAEQSKEEKKRGLSAEKLMRKASKDVCRLREQSQKVPLQVQSFREKIAYFTRAKISIPSLPADDV</sequence>
<accession>A0ABM1L914</accession>
<dbReference type="Gene3D" id="2.60.40.150">
    <property type="entry name" value="C2 domain"/>
    <property type="match status" value="1"/>
</dbReference>
<dbReference type="PANTHER" id="PTHR14791">
    <property type="entry name" value="BOMB/KIRA PROTEINS"/>
    <property type="match status" value="1"/>
</dbReference>
<dbReference type="PANTHER" id="PTHR14791:SF26">
    <property type="entry name" value="PROTEIN WWC2"/>
    <property type="match status" value="1"/>
</dbReference>
<comment type="subcellular location">
    <subcellularLocation>
        <location evidence="1">Cytoplasm</location>
    </subcellularLocation>
</comment>
<dbReference type="InterPro" id="IPR036020">
    <property type="entry name" value="WW_dom_sf"/>
</dbReference>
<dbReference type="SUPFAM" id="SSF51045">
    <property type="entry name" value="WW domain"/>
    <property type="match status" value="2"/>
</dbReference>
<evidence type="ECO:0000256" key="1">
    <source>
        <dbReference type="ARBA" id="ARBA00004496"/>
    </source>
</evidence>
<feature type="region of interest" description="Disordered" evidence="7">
    <location>
        <begin position="528"/>
        <end position="552"/>
    </location>
</feature>
<protein>
    <submittedName>
        <fullName evidence="11">Protein WWC2</fullName>
    </submittedName>
</protein>
<evidence type="ECO:0000256" key="5">
    <source>
        <dbReference type="ARBA" id="ARBA00023163"/>
    </source>
</evidence>
<feature type="compositionally biased region" description="Polar residues" evidence="7">
    <location>
        <begin position="622"/>
        <end position="631"/>
    </location>
</feature>
<evidence type="ECO:0000313" key="10">
    <source>
        <dbReference type="Proteomes" id="UP000694871"/>
    </source>
</evidence>
<dbReference type="Pfam" id="PF00397">
    <property type="entry name" value="WW"/>
    <property type="match status" value="2"/>
</dbReference>
<evidence type="ECO:0000256" key="3">
    <source>
        <dbReference type="ARBA" id="ARBA00023015"/>
    </source>
</evidence>
<dbReference type="Proteomes" id="UP000694871">
    <property type="component" value="Unplaced"/>
</dbReference>
<gene>
    <name evidence="11" type="primary">WWC2</name>
</gene>
<dbReference type="PROSITE" id="PS50004">
    <property type="entry name" value="C2"/>
    <property type="match status" value="1"/>
</dbReference>
<keyword evidence="3" id="KW-0805">Transcription regulation</keyword>
<dbReference type="SMART" id="SM00456">
    <property type="entry name" value="WW"/>
    <property type="match status" value="2"/>
</dbReference>